<evidence type="ECO:0008006" key="3">
    <source>
        <dbReference type="Google" id="ProtNLM"/>
    </source>
</evidence>
<proteinExistence type="predicted"/>
<dbReference type="Proteomes" id="UP000618943">
    <property type="component" value="Unassembled WGS sequence"/>
</dbReference>
<protein>
    <recommendedName>
        <fullName evidence="3">Transposase</fullName>
    </recommendedName>
</protein>
<name>A0ABS1HDC3_9BACL</name>
<reference evidence="1 2" key="1">
    <citation type="submission" date="2020-12" db="EMBL/GenBank/DDBJ databases">
        <title>YIM B01967 draft genome.</title>
        <authorList>
            <person name="Yan X."/>
        </authorList>
    </citation>
    <scope>NUCLEOTIDE SEQUENCE [LARGE SCALE GENOMIC DNA]</scope>
    <source>
        <strain evidence="1 2">YIM B01967</strain>
    </source>
</reference>
<sequence>MPIVKKVAFLTSMNYMKWNQSIDLKLFLPFDVQPLFHLFSKKTLRGAPRELNYGAMIQVLVWNKD</sequence>
<evidence type="ECO:0000313" key="2">
    <source>
        <dbReference type="Proteomes" id="UP000618943"/>
    </source>
</evidence>
<gene>
    <name evidence="1" type="ORF">JFL43_22120</name>
</gene>
<evidence type="ECO:0000313" key="1">
    <source>
        <dbReference type="EMBL" id="MBK3497454.1"/>
    </source>
</evidence>
<accession>A0ABS1HDC3</accession>
<organism evidence="1 2">
    <name type="scientific">Viridibacillus soli</name>
    <dbReference type="NCBI Taxonomy" id="2798301"/>
    <lineage>
        <taxon>Bacteria</taxon>
        <taxon>Bacillati</taxon>
        <taxon>Bacillota</taxon>
        <taxon>Bacilli</taxon>
        <taxon>Bacillales</taxon>
        <taxon>Caryophanaceae</taxon>
        <taxon>Viridibacillus</taxon>
    </lineage>
</organism>
<dbReference type="EMBL" id="JAEOAH010000091">
    <property type="protein sequence ID" value="MBK3497454.1"/>
    <property type="molecule type" value="Genomic_DNA"/>
</dbReference>
<comment type="caution">
    <text evidence="1">The sequence shown here is derived from an EMBL/GenBank/DDBJ whole genome shotgun (WGS) entry which is preliminary data.</text>
</comment>
<keyword evidence="2" id="KW-1185">Reference proteome</keyword>